<accession>K5VGZ6</accession>
<keyword evidence="1" id="KW-0472">Membrane</keyword>
<protein>
    <submittedName>
        <fullName evidence="2">Uncharacterized protein</fullName>
    </submittedName>
</protein>
<feature type="transmembrane region" description="Helical" evidence="1">
    <location>
        <begin position="6"/>
        <end position="24"/>
    </location>
</feature>
<sequence>MTLLAVFLAQLLVAIILFLIEVLLPPDKPNLLSLLAPSRGLLRRLYRHSSSLLYQRPSLFQRKASGEGSSASS</sequence>
<keyword evidence="3" id="KW-1185">Reference proteome</keyword>
<evidence type="ECO:0000313" key="2">
    <source>
        <dbReference type="EMBL" id="EKM73569.1"/>
    </source>
</evidence>
<dbReference type="KEGG" id="abp:AGABI1DRAFT134501"/>
<evidence type="ECO:0000313" key="3">
    <source>
        <dbReference type="Proteomes" id="UP000008493"/>
    </source>
</evidence>
<keyword evidence="1" id="KW-0812">Transmembrane</keyword>
<dbReference type="GeneID" id="18828280"/>
<dbReference type="HOGENOM" id="CLU_2704253_0_0_1"/>
<dbReference type="AlphaFoldDB" id="K5VGZ6"/>
<name>K5VGZ6_AGABU</name>
<reference evidence="3" key="1">
    <citation type="journal article" date="2012" name="Proc. Natl. Acad. Sci. U.S.A.">
        <title>Genome sequence of the button mushroom Agaricus bisporus reveals mechanisms governing adaptation to a humic-rich ecological niche.</title>
        <authorList>
            <person name="Morin E."/>
            <person name="Kohler A."/>
            <person name="Baker A.R."/>
            <person name="Foulongne-Oriol M."/>
            <person name="Lombard V."/>
            <person name="Nagy L.G."/>
            <person name="Ohm R.A."/>
            <person name="Patyshakuliyeva A."/>
            <person name="Brun A."/>
            <person name="Aerts A.L."/>
            <person name="Bailey A.M."/>
            <person name="Billette C."/>
            <person name="Coutinho P.M."/>
            <person name="Deakin G."/>
            <person name="Doddapaneni H."/>
            <person name="Floudas D."/>
            <person name="Grimwood J."/>
            <person name="Hilden K."/>
            <person name="Kuees U."/>
            <person name="LaButti K.M."/>
            <person name="Lapidus A."/>
            <person name="Lindquist E.A."/>
            <person name="Lucas S.M."/>
            <person name="Murat C."/>
            <person name="Riley R.W."/>
            <person name="Salamov A.A."/>
            <person name="Schmutz J."/>
            <person name="Subramanian V."/>
            <person name="Woesten H.A.B."/>
            <person name="Xu J."/>
            <person name="Eastwood D.C."/>
            <person name="Foster G.D."/>
            <person name="Sonnenberg A.S."/>
            <person name="Cullen D."/>
            <person name="de Vries R.P."/>
            <person name="Lundell T."/>
            <person name="Hibbett D.S."/>
            <person name="Henrissat B."/>
            <person name="Burton K.S."/>
            <person name="Kerrigan R.W."/>
            <person name="Challen M.P."/>
            <person name="Grigoriev I.V."/>
            <person name="Martin F."/>
        </authorList>
    </citation>
    <scope>NUCLEOTIDE SEQUENCE [LARGE SCALE GENOMIC DNA]</scope>
    <source>
        <strain evidence="3">JB137-S8 / ATCC MYA-4627 / FGSC 10392</strain>
    </source>
</reference>
<keyword evidence="1" id="KW-1133">Transmembrane helix</keyword>
<dbReference type="RefSeq" id="XP_007335792.1">
    <property type="nucleotide sequence ID" value="XM_007335730.1"/>
</dbReference>
<evidence type="ECO:0000256" key="1">
    <source>
        <dbReference type="SAM" id="Phobius"/>
    </source>
</evidence>
<gene>
    <name evidence="2" type="ORF">AGABI1DRAFT_134501</name>
</gene>
<organism evidence="2 3">
    <name type="scientific">Agaricus bisporus var. burnettii (strain JB137-S8 / ATCC MYA-4627 / FGSC 10392)</name>
    <name type="common">White button mushroom</name>
    <dbReference type="NCBI Taxonomy" id="597362"/>
    <lineage>
        <taxon>Eukaryota</taxon>
        <taxon>Fungi</taxon>
        <taxon>Dikarya</taxon>
        <taxon>Basidiomycota</taxon>
        <taxon>Agaricomycotina</taxon>
        <taxon>Agaricomycetes</taxon>
        <taxon>Agaricomycetidae</taxon>
        <taxon>Agaricales</taxon>
        <taxon>Agaricineae</taxon>
        <taxon>Agaricaceae</taxon>
        <taxon>Agaricus</taxon>
    </lineage>
</organism>
<dbReference type="EMBL" id="JH972455">
    <property type="protein sequence ID" value="EKM73569.1"/>
    <property type="molecule type" value="Genomic_DNA"/>
</dbReference>
<proteinExistence type="predicted"/>
<dbReference type="InParanoid" id="K5VGZ6"/>
<dbReference type="Proteomes" id="UP000008493">
    <property type="component" value="Unassembled WGS sequence"/>
</dbReference>